<dbReference type="Pfam" id="PF00361">
    <property type="entry name" value="Proton_antipo_M"/>
    <property type="match status" value="1"/>
</dbReference>
<evidence type="ECO:0000256" key="6">
    <source>
        <dbReference type="ARBA" id="ARBA00022692"/>
    </source>
</evidence>
<keyword evidence="11 16" id="KW-0520">NAD</keyword>
<dbReference type="InterPro" id="IPR010934">
    <property type="entry name" value="NADH_DH_su5_C"/>
</dbReference>
<dbReference type="InterPro" id="IPR018393">
    <property type="entry name" value="NADHpl_OxRdtase_5_subgr"/>
</dbReference>
<comment type="function">
    <text evidence="16">Core subunit of the mitochondrial membrane respiratory chain NADH dehydrogenase (Complex I) which catalyzes electron transfer from NADH through the respiratory chain, using ubiquinone as an electron acceptor. Essential for the catalytic activity and assembly of complex I.</text>
</comment>
<evidence type="ECO:0000256" key="16">
    <source>
        <dbReference type="RuleBase" id="RU003404"/>
    </source>
</evidence>
<dbReference type="Pfam" id="PF06455">
    <property type="entry name" value="NADH5_C"/>
    <property type="match status" value="1"/>
</dbReference>
<feature type="transmembrane region" description="Helical" evidence="16">
    <location>
        <begin position="361"/>
        <end position="386"/>
    </location>
</feature>
<evidence type="ECO:0000256" key="9">
    <source>
        <dbReference type="ARBA" id="ARBA00022982"/>
    </source>
</evidence>
<keyword evidence="12 16" id="KW-0830">Ubiquinone</keyword>
<geneLocation type="mitochondrion" evidence="20"/>
<evidence type="ECO:0000313" key="20">
    <source>
        <dbReference type="EMBL" id="AIG23224.1"/>
    </source>
</evidence>
<feature type="transmembrane region" description="Helical" evidence="16">
    <location>
        <begin position="141"/>
        <end position="161"/>
    </location>
</feature>
<dbReference type="Pfam" id="PF00662">
    <property type="entry name" value="Proton_antipo_N"/>
    <property type="match status" value="1"/>
</dbReference>
<evidence type="ECO:0000259" key="19">
    <source>
        <dbReference type="Pfam" id="PF06455"/>
    </source>
</evidence>
<organism evidence="20">
    <name type="scientific">Micoureus demerarae</name>
    <name type="common">Long-furred woolly mouse opossum</name>
    <name type="synonym">Marmosa demerarae</name>
    <dbReference type="NCBI Taxonomy" id="42719"/>
    <lineage>
        <taxon>Eukaryota</taxon>
        <taxon>Metazoa</taxon>
        <taxon>Chordata</taxon>
        <taxon>Craniata</taxon>
        <taxon>Vertebrata</taxon>
        <taxon>Euteleostomi</taxon>
        <taxon>Mammalia</taxon>
        <taxon>Metatheria</taxon>
        <taxon>Didelphimorphia</taxon>
        <taxon>Didelphidae</taxon>
        <taxon>Marmosa</taxon>
        <taxon>Micoureus</taxon>
    </lineage>
</organism>
<keyword evidence="4 16" id="KW-0813">Transport</keyword>
<sequence>MNYILNSTMMLSIFLLTTPLLHNFLFPHKTKHFPIHCKNMVMLAFMNSLIPMTLFMYNGQESIVSNWHWFSINTFNLTMSFKLDFFSIIFIPIALFVTWSILEFSLWYMHSDPYIFRFFKYLTTFLLTMIILVSANNLFQLFIGWEGVGIMSFMLIGWWFGRTDANTAALQAILYNRIGDIGFMLTMAWLMLNNNSWDLQHIFSTNMNSMALLGLIIAATGKSAQFGLHPWLPSAMEGPTPVSALLHSSTMVVAGIFMLIRFHPMMENNNMILTISLCLGAITTLFTAICAITQNDIKKIVAFSTSSQLGLMMVTVGLNQPQLAFLHICTHAFFKAMLFLCSGSIIHSLNDEQDIRKMGGMLNILPITSSALMTGSLALMGTPFLAGFYSKDSIIEALNTSYTNSWALMLTLIATSMTAIYSLRIIFYVMLGNPRILPLSPMNENHPNLINPIMRLGMGSIIAGFLLTINIPPMTSITMTMPTMLKLSALIVTLTGIFIGMELNSLTNKLMKSMNHTTNFSNMLGYFTFTMHRLHPLMNLFLGQHIATMLIDLNWYEKTGPKGQTTVHSSLSLLTSTQKGLIKLYFLSFLVSMLFILMLI</sequence>
<keyword evidence="7" id="KW-0999">Mitochondrion inner membrane</keyword>
<accession>A0A075QUQ0</accession>
<dbReference type="EMBL" id="KJ868124">
    <property type="protein sequence ID" value="AIG23224.1"/>
    <property type="molecule type" value="Genomic_DNA"/>
</dbReference>
<proteinExistence type="inferred from homology"/>
<feature type="domain" description="NADH:quinone oxidoreductase/Mrp antiporter transmembrane" evidence="17">
    <location>
        <begin position="135"/>
        <end position="417"/>
    </location>
</feature>
<evidence type="ECO:0000256" key="1">
    <source>
        <dbReference type="ARBA" id="ARBA00004448"/>
    </source>
</evidence>
<evidence type="ECO:0000259" key="18">
    <source>
        <dbReference type="Pfam" id="PF00662"/>
    </source>
</evidence>
<dbReference type="GO" id="GO:0015990">
    <property type="term" value="P:electron transport coupled proton transport"/>
    <property type="evidence" value="ECO:0007669"/>
    <property type="project" value="TreeGrafter"/>
</dbReference>
<evidence type="ECO:0000256" key="8">
    <source>
        <dbReference type="ARBA" id="ARBA00022967"/>
    </source>
</evidence>
<comment type="catalytic activity">
    <reaction evidence="15 16">
        <text>a ubiquinone + NADH + 5 H(+)(in) = a ubiquinol + NAD(+) + 4 H(+)(out)</text>
        <dbReference type="Rhea" id="RHEA:29091"/>
        <dbReference type="Rhea" id="RHEA-COMP:9565"/>
        <dbReference type="Rhea" id="RHEA-COMP:9566"/>
        <dbReference type="ChEBI" id="CHEBI:15378"/>
        <dbReference type="ChEBI" id="CHEBI:16389"/>
        <dbReference type="ChEBI" id="CHEBI:17976"/>
        <dbReference type="ChEBI" id="CHEBI:57540"/>
        <dbReference type="ChEBI" id="CHEBI:57945"/>
        <dbReference type="EC" id="7.1.1.2"/>
    </reaction>
</comment>
<dbReference type="PRINTS" id="PR01434">
    <property type="entry name" value="NADHDHGNASE5"/>
</dbReference>
<evidence type="ECO:0000256" key="2">
    <source>
        <dbReference type="ARBA" id="ARBA00012944"/>
    </source>
</evidence>
<dbReference type="InterPro" id="IPR001516">
    <property type="entry name" value="Proton_antipo_N"/>
</dbReference>
<feature type="domain" description="NADH dehydrogenase subunit 5 C-terminal" evidence="19">
    <location>
        <begin position="421"/>
        <end position="600"/>
    </location>
</feature>
<feature type="transmembrane region" description="Helical" evidence="16">
    <location>
        <begin position="406"/>
        <end position="431"/>
    </location>
</feature>
<evidence type="ECO:0000256" key="4">
    <source>
        <dbReference type="ARBA" id="ARBA00022448"/>
    </source>
</evidence>
<evidence type="ECO:0000256" key="11">
    <source>
        <dbReference type="ARBA" id="ARBA00023027"/>
    </source>
</evidence>
<feature type="transmembrane region" description="Helical" evidence="16">
    <location>
        <begin position="244"/>
        <end position="260"/>
    </location>
</feature>
<reference evidence="20" key="1">
    <citation type="journal article" date="2014" name="Mol. Biol. Evol.">
        <title>Molecular phylogeny, biogeography, and habitat preference evolution of marsupials.</title>
        <authorList>
            <person name="Mitchell K.J."/>
            <person name="Pratt R.C."/>
            <person name="Watson L.N."/>
            <person name="Gibb G.C."/>
            <person name="Llamas B."/>
            <person name="Kasper M."/>
            <person name="Edson J."/>
            <person name="Hopwood B."/>
            <person name="Male D."/>
            <person name="Armstrong K."/>
            <person name="Meyer M."/>
            <person name="Hofreiter M."/>
            <person name="Austin J."/>
            <person name="Donnellan S.C."/>
            <person name="Lee M.S.Y."/>
            <person name="Phillips M.J."/>
            <person name="Cooper A."/>
        </authorList>
    </citation>
    <scope>NUCLEOTIDE SEQUENCE</scope>
</reference>
<keyword evidence="13 16" id="KW-0496">Mitochondrion</keyword>
<dbReference type="NCBIfam" id="TIGR01974">
    <property type="entry name" value="NDH_I_L"/>
    <property type="match status" value="1"/>
</dbReference>
<evidence type="ECO:0000256" key="13">
    <source>
        <dbReference type="ARBA" id="ARBA00023128"/>
    </source>
</evidence>
<dbReference type="PANTHER" id="PTHR42829:SF2">
    <property type="entry name" value="NADH-UBIQUINONE OXIDOREDUCTASE CHAIN 5"/>
    <property type="match status" value="1"/>
</dbReference>
<evidence type="ECO:0000256" key="12">
    <source>
        <dbReference type="ARBA" id="ARBA00023075"/>
    </source>
</evidence>
<evidence type="ECO:0000256" key="5">
    <source>
        <dbReference type="ARBA" id="ARBA00022660"/>
    </source>
</evidence>
<feature type="transmembrane region" description="Helical" evidence="16">
    <location>
        <begin position="300"/>
        <end position="318"/>
    </location>
</feature>
<dbReference type="InterPro" id="IPR003945">
    <property type="entry name" value="NU5C-like"/>
</dbReference>
<keyword evidence="10 16" id="KW-1133">Transmembrane helix</keyword>
<evidence type="ECO:0000256" key="3">
    <source>
        <dbReference type="ARBA" id="ARBA00021096"/>
    </source>
</evidence>
<feature type="transmembrane region" description="Helical" evidence="16">
    <location>
        <begin position="118"/>
        <end position="135"/>
    </location>
</feature>
<keyword evidence="14 16" id="KW-0472">Membrane</keyword>
<feature type="transmembrane region" description="Helical" evidence="16">
    <location>
        <begin position="6"/>
        <end position="27"/>
    </location>
</feature>
<gene>
    <name evidence="20" type="primary">ND5</name>
</gene>
<keyword evidence="5" id="KW-0679">Respiratory chain</keyword>
<comment type="subcellular location">
    <subcellularLocation>
        <location evidence="1">Mitochondrion inner membrane</location>
        <topology evidence="1">Multi-pass membrane protein</topology>
    </subcellularLocation>
</comment>
<evidence type="ECO:0000256" key="14">
    <source>
        <dbReference type="ARBA" id="ARBA00023136"/>
    </source>
</evidence>
<keyword evidence="8" id="KW-1278">Translocase</keyword>
<feature type="transmembrane region" description="Helical" evidence="16">
    <location>
        <begin position="173"/>
        <end position="192"/>
    </location>
</feature>
<dbReference type="EC" id="7.1.1.2" evidence="2 16"/>
<protein>
    <recommendedName>
        <fullName evidence="3 16">NADH-ubiquinone oxidoreductase chain 5</fullName>
        <ecNumber evidence="2 16">7.1.1.2</ecNumber>
    </recommendedName>
</protein>
<feature type="transmembrane region" description="Helical" evidence="16">
    <location>
        <begin position="212"/>
        <end position="232"/>
    </location>
</feature>
<evidence type="ECO:0000259" key="17">
    <source>
        <dbReference type="Pfam" id="PF00361"/>
    </source>
</evidence>
<name>A0A075QUQ0_MICDE</name>
<evidence type="ECO:0000256" key="7">
    <source>
        <dbReference type="ARBA" id="ARBA00022792"/>
    </source>
</evidence>
<feature type="transmembrane region" description="Helical" evidence="16">
    <location>
        <begin position="483"/>
        <end position="504"/>
    </location>
</feature>
<feature type="transmembrane region" description="Helical" evidence="16">
    <location>
        <begin position="39"/>
        <end position="57"/>
    </location>
</feature>
<evidence type="ECO:0000256" key="15">
    <source>
        <dbReference type="ARBA" id="ARBA00049551"/>
    </source>
</evidence>
<comment type="similarity">
    <text evidence="16">Belongs to the complex I subunit 5 family.</text>
</comment>
<dbReference type="GO" id="GO:0008137">
    <property type="term" value="F:NADH dehydrogenase (ubiquinone) activity"/>
    <property type="evidence" value="ECO:0007669"/>
    <property type="project" value="UniProtKB-EC"/>
</dbReference>
<dbReference type="PANTHER" id="PTHR42829">
    <property type="entry name" value="NADH-UBIQUINONE OXIDOREDUCTASE CHAIN 5"/>
    <property type="match status" value="1"/>
</dbReference>
<feature type="domain" description="NADH-Ubiquinone oxidoreductase (complex I) chain 5 N-terminal" evidence="18">
    <location>
        <begin position="69"/>
        <end position="119"/>
    </location>
</feature>
<dbReference type="AlphaFoldDB" id="A0A075QUQ0"/>
<keyword evidence="9" id="KW-0249">Electron transport</keyword>
<feature type="transmembrane region" description="Helical" evidence="16">
    <location>
        <begin position="324"/>
        <end position="349"/>
    </location>
</feature>
<feature type="transmembrane region" description="Helical" evidence="16">
    <location>
        <begin position="580"/>
        <end position="599"/>
    </location>
</feature>
<keyword evidence="6 16" id="KW-0812">Transmembrane</keyword>
<dbReference type="GO" id="GO:0042773">
    <property type="term" value="P:ATP synthesis coupled electron transport"/>
    <property type="evidence" value="ECO:0007669"/>
    <property type="project" value="InterPro"/>
</dbReference>
<dbReference type="GO" id="GO:0003954">
    <property type="term" value="F:NADH dehydrogenase activity"/>
    <property type="evidence" value="ECO:0007669"/>
    <property type="project" value="TreeGrafter"/>
</dbReference>
<feature type="transmembrane region" description="Helical" evidence="16">
    <location>
        <begin position="272"/>
        <end position="293"/>
    </location>
</feature>
<evidence type="ECO:0000256" key="10">
    <source>
        <dbReference type="ARBA" id="ARBA00022989"/>
    </source>
</evidence>
<dbReference type="GO" id="GO:0005743">
    <property type="term" value="C:mitochondrial inner membrane"/>
    <property type="evidence" value="ECO:0007669"/>
    <property type="project" value="UniProtKB-SubCell"/>
</dbReference>
<dbReference type="InterPro" id="IPR001750">
    <property type="entry name" value="ND/Mrp_TM"/>
</dbReference>
<feature type="transmembrane region" description="Helical" evidence="16">
    <location>
        <begin position="85"/>
        <end position="106"/>
    </location>
</feature>
<feature type="transmembrane region" description="Helical" evidence="16">
    <location>
        <begin position="452"/>
        <end position="471"/>
    </location>
</feature>